<sequence>MEGVLGGLFGRRPANLQPEEPDDLRPEGRIRVPEIKASVTEHRDHTTCFKPLPSQSLETQAESDTEHRDRTTCSKPLPATIVDPQRTPSPVGRGSPEASSTETTPDQKDKQGVMKQLRRAKQELLLREAALTSKEKLVEKKMLVMEQRKQTAKMALDSAAREIVEATELQQATLQTMQEKVEELQMRNNQLQNRNTHLEHQLIDTGGGPVRTGGATEEANISTENNHGNGNDKSTEGDLVIPLITCCVLANVSPAVGVEAAAWTNGCMHGEDMGC</sequence>
<feature type="region of interest" description="Disordered" evidence="2">
    <location>
        <begin position="1"/>
        <end position="115"/>
    </location>
</feature>
<organism evidence="3 4">
    <name type="scientific">Cymbomonas tetramitiformis</name>
    <dbReference type="NCBI Taxonomy" id="36881"/>
    <lineage>
        <taxon>Eukaryota</taxon>
        <taxon>Viridiplantae</taxon>
        <taxon>Chlorophyta</taxon>
        <taxon>Pyramimonadophyceae</taxon>
        <taxon>Pyramimonadales</taxon>
        <taxon>Pyramimonadaceae</taxon>
        <taxon>Cymbomonas</taxon>
    </lineage>
</organism>
<protein>
    <submittedName>
        <fullName evidence="3">Uncharacterized protein</fullName>
    </submittedName>
</protein>
<dbReference type="Proteomes" id="UP001190700">
    <property type="component" value="Unassembled WGS sequence"/>
</dbReference>
<feature type="non-terminal residue" evidence="3">
    <location>
        <position position="275"/>
    </location>
</feature>
<name>A0AAE0KWY9_9CHLO</name>
<dbReference type="EMBL" id="LGRX02015006">
    <property type="protein sequence ID" value="KAK3263838.1"/>
    <property type="molecule type" value="Genomic_DNA"/>
</dbReference>
<evidence type="ECO:0000256" key="1">
    <source>
        <dbReference type="SAM" id="Coils"/>
    </source>
</evidence>
<dbReference type="AlphaFoldDB" id="A0AAE0KWY9"/>
<comment type="caution">
    <text evidence="3">The sequence shown here is derived from an EMBL/GenBank/DDBJ whole genome shotgun (WGS) entry which is preliminary data.</text>
</comment>
<keyword evidence="4" id="KW-1185">Reference proteome</keyword>
<reference evidence="3 4" key="1">
    <citation type="journal article" date="2015" name="Genome Biol. Evol.">
        <title>Comparative Genomics of a Bacterivorous Green Alga Reveals Evolutionary Causalities and Consequences of Phago-Mixotrophic Mode of Nutrition.</title>
        <authorList>
            <person name="Burns J.A."/>
            <person name="Paasch A."/>
            <person name="Narechania A."/>
            <person name="Kim E."/>
        </authorList>
    </citation>
    <scope>NUCLEOTIDE SEQUENCE [LARGE SCALE GENOMIC DNA]</scope>
    <source>
        <strain evidence="3 4">PLY_AMNH</strain>
    </source>
</reference>
<feature type="coiled-coil region" evidence="1">
    <location>
        <begin position="167"/>
        <end position="201"/>
    </location>
</feature>
<keyword evidence="1" id="KW-0175">Coiled coil</keyword>
<feature type="compositionally biased region" description="Basic and acidic residues" evidence="2">
    <location>
        <begin position="23"/>
        <end position="47"/>
    </location>
</feature>
<evidence type="ECO:0000313" key="4">
    <source>
        <dbReference type="Proteomes" id="UP001190700"/>
    </source>
</evidence>
<feature type="compositionally biased region" description="Polar residues" evidence="2">
    <location>
        <begin position="53"/>
        <end position="62"/>
    </location>
</feature>
<gene>
    <name evidence="3" type="ORF">CYMTET_27381</name>
</gene>
<accession>A0AAE0KWY9</accession>
<evidence type="ECO:0000313" key="3">
    <source>
        <dbReference type="EMBL" id="KAK3263838.1"/>
    </source>
</evidence>
<proteinExistence type="predicted"/>
<evidence type="ECO:0000256" key="2">
    <source>
        <dbReference type="SAM" id="MobiDB-lite"/>
    </source>
</evidence>